<feature type="non-terminal residue" evidence="2">
    <location>
        <position position="695"/>
    </location>
</feature>
<feature type="domain" description="Reverse transcriptase" evidence="1">
    <location>
        <begin position="1"/>
        <end position="232"/>
    </location>
</feature>
<dbReference type="Pfam" id="PF00078">
    <property type="entry name" value="RVT_1"/>
    <property type="match status" value="1"/>
</dbReference>
<dbReference type="Gene3D" id="3.30.420.10">
    <property type="entry name" value="Ribonuclease H-like superfamily/Ribonuclease H"/>
    <property type="match status" value="1"/>
</dbReference>
<organism evidence="2">
    <name type="scientific">Amblyomma parvum</name>
    <name type="common">South American tick</name>
    <dbReference type="NCBI Taxonomy" id="251391"/>
    <lineage>
        <taxon>Eukaryota</taxon>
        <taxon>Metazoa</taxon>
        <taxon>Ecdysozoa</taxon>
        <taxon>Arthropoda</taxon>
        <taxon>Chelicerata</taxon>
        <taxon>Arachnida</taxon>
        <taxon>Acari</taxon>
        <taxon>Parasitiformes</taxon>
        <taxon>Ixodida</taxon>
        <taxon>Ixodoidea</taxon>
        <taxon>Ixodidae</taxon>
        <taxon>Amblyomminae</taxon>
        <taxon>Amblyomma</taxon>
    </lineage>
</organism>
<sequence length="695" mass="77526">EKMLTTRLSWWLEQHGFYHPAQIGFRPSIGTEDGLAVLASSVLSSTRSRTVRTILAMDVEKAYDNISHAAILDSIDMLHLPLRVRNFVKSFLEGRHFAIRLGGGAVGSFVPLRGVPQGSVLSPTLFNIAFISLAWRLHDVPDIKFLIYADDITVWSTHHDLLTQAAALQSALDITSSYATSIGLQLSVSKTTYISVANRWGRRKLAATPIRLHLSGTPLQESSTVKILGLTIHESGTGTAWLSHAKKQASQALGLIRRIAPKTGGARSYVARQLVRAVVQPRLVYQAQFHHLTRAQWDRLEAVNREAMRAITCLPRITPIVALQENAQLNTIDELVQQRREARRLKASLSHTTAALRTYASSHSILPPPSAVLPPWRFIQLSTNKPTDLRRPRSSDAESSLRDRIIEQDAQLPHGSVVIYVDASIQACDVTTAVYCPSQPILNKTLKFRLPEPPSSFCAELIAVQEAVRSVTAIPMLPRARIVIRTDALLATQLLRRVSRSPEICQNIHRLAAGIPQPIRIEWLPRDLLRSHSLADSATRLATRTPSLPPLLDLDDATLLLTRKEHLRRRTRALIPPCAVTLPRGLTRAEKVALRRIRVGVAFTPAVTQKWPQFRHLYNLPGCPVCKCRTVEADIHHLLWVCPALKPTRIRHLAAAGLSPPTLRRIQLGPRDHIIVHSWTSLDQQTFFHSFKHPS</sequence>
<dbReference type="SUPFAM" id="SSF56672">
    <property type="entry name" value="DNA/RNA polymerases"/>
    <property type="match status" value="1"/>
</dbReference>
<dbReference type="PANTHER" id="PTHR33332">
    <property type="entry name" value="REVERSE TRANSCRIPTASE DOMAIN-CONTAINING PROTEIN"/>
    <property type="match status" value="1"/>
</dbReference>
<evidence type="ECO:0000259" key="1">
    <source>
        <dbReference type="PROSITE" id="PS50878"/>
    </source>
</evidence>
<reference evidence="2" key="1">
    <citation type="submission" date="2014-03" db="EMBL/GenBank/DDBJ databases">
        <title>The sialotranscriptome of Amblyomma triste, Amblyomma parvum and Amblyomma cajennense ticks, uncovered by 454-based RNA-seq.</title>
        <authorList>
            <person name="Garcia G.R."/>
            <person name="Gardinassi L.G."/>
            <person name="Ribeiro J.M."/>
            <person name="Anatrielo E."/>
            <person name="Ferreira B.R."/>
            <person name="Moreira H.N."/>
            <person name="Mafra C."/>
            <person name="Olegario M.M."/>
            <person name="Szabo P.J."/>
            <person name="Miranda-Santos I.K."/>
            <person name="Maruyama S.R."/>
        </authorList>
    </citation>
    <scope>NUCLEOTIDE SEQUENCE</scope>
    <source>
        <strain evidence="2">Araguapaz</strain>
        <tissue evidence="2">Salivary glands</tissue>
    </source>
</reference>
<dbReference type="AlphaFoldDB" id="A0A023FSG2"/>
<accession>A0A023FSG2</accession>
<evidence type="ECO:0000313" key="2">
    <source>
        <dbReference type="EMBL" id="JAC24801.1"/>
    </source>
</evidence>
<dbReference type="GO" id="GO:0071897">
    <property type="term" value="P:DNA biosynthetic process"/>
    <property type="evidence" value="ECO:0007669"/>
    <property type="project" value="UniProtKB-ARBA"/>
</dbReference>
<dbReference type="CDD" id="cd01650">
    <property type="entry name" value="RT_nLTR_like"/>
    <property type="match status" value="1"/>
</dbReference>
<dbReference type="EMBL" id="GBBL01002519">
    <property type="protein sequence ID" value="JAC24801.1"/>
    <property type="molecule type" value="mRNA"/>
</dbReference>
<dbReference type="InterPro" id="IPR036397">
    <property type="entry name" value="RNaseH_sf"/>
</dbReference>
<dbReference type="GO" id="GO:0003676">
    <property type="term" value="F:nucleic acid binding"/>
    <property type="evidence" value="ECO:0007669"/>
    <property type="project" value="InterPro"/>
</dbReference>
<dbReference type="PROSITE" id="PS50878">
    <property type="entry name" value="RT_POL"/>
    <property type="match status" value="1"/>
</dbReference>
<proteinExistence type="evidence at transcript level"/>
<dbReference type="GO" id="GO:0042575">
    <property type="term" value="C:DNA polymerase complex"/>
    <property type="evidence" value="ECO:0007669"/>
    <property type="project" value="UniProtKB-ARBA"/>
</dbReference>
<dbReference type="InterPro" id="IPR012337">
    <property type="entry name" value="RNaseH-like_sf"/>
</dbReference>
<dbReference type="SUPFAM" id="SSF53098">
    <property type="entry name" value="Ribonuclease H-like"/>
    <property type="match status" value="1"/>
</dbReference>
<feature type="non-terminal residue" evidence="2">
    <location>
        <position position="1"/>
    </location>
</feature>
<dbReference type="InterPro" id="IPR043502">
    <property type="entry name" value="DNA/RNA_pol_sf"/>
</dbReference>
<dbReference type="InterPro" id="IPR000477">
    <property type="entry name" value="RT_dom"/>
</dbReference>
<name>A0A023FSG2_AMBPA</name>
<protein>
    <submittedName>
        <fullName evidence="2">Putative outcast ele5 orf1-h 1e-40-j 4</fullName>
    </submittedName>
</protein>